<reference evidence="15 16" key="1">
    <citation type="submission" date="2024-01" db="EMBL/GenBank/DDBJ databases">
        <title>Genome assemblies of Stephania.</title>
        <authorList>
            <person name="Yang L."/>
        </authorList>
    </citation>
    <scope>NUCLEOTIDE SEQUENCE [LARGE SCALE GENOMIC DNA]</scope>
    <source>
        <strain evidence="15">YNDBR</strain>
        <tissue evidence="15">Leaf</tissue>
    </source>
</reference>
<dbReference type="AlphaFoldDB" id="A0AAP0L2F5"/>
<protein>
    <recommendedName>
        <fullName evidence="4 11">Beta-galactosidase</fullName>
        <ecNumber evidence="4 11">3.2.1.23</ecNumber>
    </recommendedName>
</protein>
<evidence type="ECO:0000256" key="3">
    <source>
        <dbReference type="ARBA" id="ARBA00009809"/>
    </source>
</evidence>
<dbReference type="Pfam" id="PF21467">
    <property type="entry name" value="BetaGal_gal-bd"/>
    <property type="match status" value="1"/>
</dbReference>
<comment type="caution">
    <text evidence="15">The sequence shown here is derived from an EMBL/GenBank/DDBJ whole genome shotgun (WGS) entry which is preliminary data.</text>
</comment>
<evidence type="ECO:0000256" key="11">
    <source>
        <dbReference type="RuleBase" id="RU000675"/>
    </source>
</evidence>
<comment type="subcellular location">
    <subcellularLocation>
        <location evidence="2">Secreted</location>
        <location evidence="2">Extracellular space</location>
        <location evidence="2">Apoplast</location>
    </subcellularLocation>
</comment>
<dbReference type="InterPro" id="IPR041392">
    <property type="entry name" value="GHD"/>
</dbReference>
<evidence type="ECO:0000313" key="16">
    <source>
        <dbReference type="Proteomes" id="UP001420932"/>
    </source>
</evidence>
<comment type="similarity">
    <text evidence="3 12">Belongs to the glycosyl hydrolase 35 family.</text>
</comment>
<dbReference type="FunFam" id="2.60.120.260:FF:000050">
    <property type="entry name" value="Beta-galactosidase"/>
    <property type="match status" value="1"/>
</dbReference>
<dbReference type="GO" id="GO:0030246">
    <property type="term" value="F:carbohydrate binding"/>
    <property type="evidence" value="ECO:0007669"/>
    <property type="project" value="InterPro"/>
</dbReference>
<accession>A0AAP0L2F5</accession>
<organism evidence="15 16">
    <name type="scientific">Stephania yunnanensis</name>
    <dbReference type="NCBI Taxonomy" id="152371"/>
    <lineage>
        <taxon>Eukaryota</taxon>
        <taxon>Viridiplantae</taxon>
        <taxon>Streptophyta</taxon>
        <taxon>Embryophyta</taxon>
        <taxon>Tracheophyta</taxon>
        <taxon>Spermatophyta</taxon>
        <taxon>Magnoliopsida</taxon>
        <taxon>Ranunculales</taxon>
        <taxon>Menispermaceae</taxon>
        <taxon>Menispermoideae</taxon>
        <taxon>Cissampelideae</taxon>
        <taxon>Stephania</taxon>
    </lineage>
</organism>
<evidence type="ECO:0000256" key="8">
    <source>
        <dbReference type="ARBA" id="ARBA00022801"/>
    </source>
</evidence>
<evidence type="ECO:0000256" key="13">
    <source>
        <dbReference type="SAM" id="SignalP"/>
    </source>
</evidence>
<dbReference type="GO" id="GO:0005975">
    <property type="term" value="P:carbohydrate metabolic process"/>
    <property type="evidence" value="ECO:0007669"/>
    <property type="project" value="InterPro"/>
</dbReference>
<dbReference type="InterPro" id="IPR000922">
    <property type="entry name" value="Lectin_gal-bd_dom"/>
</dbReference>
<dbReference type="InterPro" id="IPR019801">
    <property type="entry name" value="Glyco_hydro_35_CS"/>
</dbReference>
<evidence type="ECO:0000256" key="4">
    <source>
        <dbReference type="ARBA" id="ARBA00012756"/>
    </source>
</evidence>
<dbReference type="PROSITE" id="PS01182">
    <property type="entry name" value="GLYCOSYL_HYDROL_F35"/>
    <property type="match status" value="1"/>
</dbReference>
<comment type="catalytic activity">
    <reaction evidence="1 11">
        <text>Hydrolysis of terminal non-reducing beta-D-galactose residues in beta-D-galactosides.</text>
        <dbReference type="EC" id="3.2.1.23"/>
    </reaction>
</comment>
<dbReference type="InterPro" id="IPR043159">
    <property type="entry name" value="Lectin_gal-bd_sf"/>
</dbReference>
<dbReference type="InterPro" id="IPR001944">
    <property type="entry name" value="Glycoside_Hdrlase_35"/>
</dbReference>
<dbReference type="PANTHER" id="PTHR23421">
    <property type="entry name" value="BETA-GALACTOSIDASE RELATED"/>
    <property type="match status" value="1"/>
</dbReference>
<keyword evidence="7 13" id="KW-0732">Signal</keyword>
<dbReference type="CDD" id="cd22842">
    <property type="entry name" value="Gal_Rha_Lectin_BGal"/>
    <property type="match status" value="1"/>
</dbReference>
<evidence type="ECO:0000256" key="2">
    <source>
        <dbReference type="ARBA" id="ARBA00004271"/>
    </source>
</evidence>
<proteinExistence type="inferred from homology"/>
<evidence type="ECO:0000259" key="14">
    <source>
        <dbReference type="PROSITE" id="PS50228"/>
    </source>
</evidence>
<dbReference type="Proteomes" id="UP001420932">
    <property type="component" value="Unassembled WGS sequence"/>
</dbReference>
<dbReference type="EC" id="3.2.1.23" evidence="4 11"/>
<feature type="domain" description="SUEL-type lectin" evidence="14">
    <location>
        <begin position="748"/>
        <end position="834"/>
    </location>
</feature>
<keyword evidence="16" id="KW-1185">Reference proteome</keyword>
<dbReference type="GO" id="GO:0004565">
    <property type="term" value="F:beta-galactosidase activity"/>
    <property type="evidence" value="ECO:0007669"/>
    <property type="project" value="UniProtKB-EC"/>
</dbReference>
<dbReference type="InterPro" id="IPR017853">
    <property type="entry name" value="GH"/>
</dbReference>
<dbReference type="Pfam" id="PF01301">
    <property type="entry name" value="Glyco_hydro_35"/>
    <property type="match status" value="1"/>
</dbReference>
<dbReference type="SUPFAM" id="SSF51445">
    <property type="entry name" value="(Trans)glycosidases"/>
    <property type="match status" value="1"/>
</dbReference>
<dbReference type="InterPro" id="IPR008979">
    <property type="entry name" value="Galactose-bd-like_sf"/>
</dbReference>
<dbReference type="EMBL" id="JBBNAF010000002">
    <property type="protein sequence ID" value="KAK9162302.1"/>
    <property type="molecule type" value="Genomic_DNA"/>
</dbReference>
<dbReference type="SUPFAM" id="SSF49785">
    <property type="entry name" value="Galactose-binding domain-like"/>
    <property type="match status" value="2"/>
</dbReference>
<gene>
    <name evidence="15" type="ORF">Syun_003204</name>
</gene>
<feature type="chain" id="PRO_5042938845" description="Beta-galactosidase" evidence="13">
    <location>
        <begin position="29"/>
        <end position="834"/>
    </location>
</feature>
<evidence type="ECO:0000256" key="9">
    <source>
        <dbReference type="ARBA" id="ARBA00023180"/>
    </source>
</evidence>
<evidence type="ECO:0000256" key="7">
    <source>
        <dbReference type="ARBA" id="ARBA00022729"/>
    </source>
</evidence>
<dbReference type="Pfam" id="PF17834">
    <property type="entry name" value="GHD"/>
    <property type="match status" value="1"/>
</dbReference>
<evidence type="ECO:0000256" key="1">
    <source>
        <dbReference type="ARBA" id="ARBA00001412"/>
    </source>
</evidence>
<name>A0AAP0L2F5_9MAGN</name>
<dbReference type="Pfam" id="PF02140">
    <property type="entry name" value="SUEL_Lectin"/>
    <property type="match status" value="1"/>
</dbReference>
<dbReference type="FunFam" id="3.20.20.80:FF:000098">
    <property type="entry name" value="Beta-galactosidase"/>
    <property type="match status" value="1"/>
</dbReference>
<dbReference type="InterPro" id="IPR048913">
    <property type="entry name" value="BetaGal_gal-bd"/>
</dbReference>
<evidence type="ECO:0000313" key="15">
    <source>
        <dbReference type="EMBL" id="KAK9162302.1"/>
    </source>
</evidence>
<sequence>MAPAAAAMWLRWAAVMVIMAAAMVVVRGGDVDVTRKNIAHVSYDGRSLLIGGQRRILFSGSIHYPRSTPEMWPSLISKAKEGGIDVIQTYVFWNLHEPQPGQYNFDGRNDLVKFIKEVQSQGLYVTLRIGPFIESEWSYGGFPFWLHDVKGIVYRSDNEPFKFYMQNFTTKIVNLMKSENLYASQGGPIILSQIENEYKNVEAAFHEKGPPYVRWAAKMAVDLQTGVPWVMCKQDDAPDPVINACNGMNCGETFAGPNSPNKPAIWTENWTSFYQVFGGEPYIRSAEDIAFAVALFIARKNGSYINYYMYHGGTNFGRTASAYVMTGYYDQAPLDEYGLIRQPKWGHLKELHAAIKSISNTLLEGTRTNFTLGGQLQEAYVFQGKADDCAAFLVNNDGRNSALVQFQNSSFYLPRRSISILSDCKTVVFNTSKTSALENPRSFAVSQTFDSEDRWQVFKDVVPNFGDTSTRANGILEHMNTTKDVSDYLWYTFSFERAKNDDSNAVLHVYSLAHVLHAFVNGKYAGSAHGSHDNLKTGLNLDQPISLNEEVNNISLLSVMVGLPNSGAFLERRVAGLRRVTIESKNSKKLEVINEYEWGYQVGLLGESQQIYTEAGTNNVQWSNVNSTSLQQPLTWYKTTFDAPQGEEPVALNLSSMGKGEAWINGQGIGRYWPSFYTPKGRSSQELYHIPRSFLKSSENLLVLEEEMKGDPSKITLVTVNSPANRICGKLSDSHLASVLSPETLKKSVRGPRLRLECPPEMTISKIVFASFGTPSGDCNNYAYGKCHSSNSTKVAEVACLGRQSCSLPKSMHKFGGDPCPGIPKSLLVVAQCE</sequence>
<feature type="signal peptide" evidence="13">
    <location>
        <begin position="1"/>
        <end position="28"/>
    </location>
</feature>
<keyword evidence="8 11" id="KW-0378">Hydrolase</keyword>
<dbReference type="GO" id="GO:0048046">
    <property type="term" value="C:apoplast"/>
    <property type="evidence" value="ECO:0007669"/>
    <property type="project" value="UniProtKB-SubCell"/>
</dbReference>
<dbReference type="PROSITE" id="PS50228">
    <property type="entry name" value="SUEL_LECTIN"/>
    <property type="match status" value="1"/>
</dbReference>
<dbReference type="Gene3D" id="2.60.120.260">
    <property type="entry name" value="Galactose-binding domain-like"/>
    <property type="match status" value="1"/>
</dbReference>
<evidence type="ECO:0000256" key="6">
    <source>
        <dbReference type="ARBA" id="ARBA00022525"/>
    </source>
</evidence>
<keyword evidence="9" id="KW-0325">Glycoprotein</keyword>
<evidence type="ECO:0000256" key="12">
    <source>
        <dbReference type="RuleBase" id="RU003679"/>
    </source>
</evidence>
<dbReference type="Gene3D" id="2.60.120.740">
    <property type="match status" value="1"/>
</dbReference>
<keyword evidence="6" id="KW-0964">Secreted</keyword>
<evidence type="ECO:0000256" key="10">
    <source>
        <dbReference type="ARBA" id="ARBA00023295"/>
    </source>
</evidence>
<dbReference type="PRINTS" id="PR00742">
    <property type="entry name" value="GLHYDRLASE35"/>
</dbReference>
<dbReference type="Gene3D" id="3.20.20.80">
    <property type="entry name" value="Glycosidases"/>
    <property type="match status" value="1"/>
</dbReference>
<evidence type="ECO:0000256" key="5">
    <source>
        <dbReference type="ARBA" id="ARBA00022523"/>
    </source>
</evidence>
<dbReference type="InterPro" id="IPR031330">
    <property type="entry name" value="Gly_Hdrlase_35_cat"/>
</dbReference>
<keyword evidence="10 11" id="KW-0326">Glycosidase</keyword>
<keyword evidence="5" id="KW-0052">Apoplast</keyword>